<keyword evidence="2" id="KW-0378">Hydrolase</keyword>
<dbReference type="Pfam" id="PF04480">
    <property type="entry name" value="DUF559"/>
    <property type="match status" value="1"/>
</dbReference>
<keyword evidence="2" id="KW-0540">Nuclease</keyword>
<dbReference type="EMBL" id="JAFBBK010000001">
    <property type="protein sequence ID" value="MBM7416211.1"/>
    <property type="molecule type" value="Genomic_DNA"/>
</dbReference>
<gene>
    <name evidence="2" type="ORF">JOE42_002944</name>
</gene>
<feature type="domain" description="DUF559" evidence="1">
    <location>
        <begin position="220"/>
        <end position="285"/>
    </location>
</feature>
<sequence>MDPTLVDAMRANGGFLHTTDLLRRMSPSRVRWLVHTGQLTRVRHGLYAVGALPVTARLDALSIELGTRVAASMDTAAAMHGFDLDQTQHLHVVEPDDRRIESRPGVVVHQRRGAPLMEIGTRLVVEPAWTAVEVARQRSPGRALAVLDAAAQVGCGSRSLERAVVAQRGRRGIVEVRRLVPLVDCRSGSPMESATRLVLHDGRLPVPELQWPVVYERGVFYLDLAWPAQRFAVEYDGDEFHGTPESVRRDKARLALLADEGWRVLQITSDDVRREPDVLVGRVRRLLAA</sequence>
<dbReference type="GO" id="GO:0004519">
    <property type="term" value="F:endonuclease activity"/>
    <property type="evidence" value="ECO:0007669"/>
    <property type="project" value="UniProtKB-KW"/>
</dbReference>
<comment type="caution">
    <text evidence="2">The sequence shown here is derived from an EMBL/GenBank/DDBJ whole genome shotgun (WGS) entry which is preliminary data.</text>
</comment>
<keyword evidence="3" id="KW-1185">Reference proteome</keyword>
<evidence type="ECO:0000259" key="1">
    <source>
        <dbReference type="Pfam" id="PF04480"/>
    </source>
</evidence>
<proteinExistence type="predicted"/>
<protein>
    <submittedName>
        <fullName evidence="2">Very-short-patch-repair endonuclease</fullName>
    </submittedName>
</protein>
<organism evidence="2 3">
    <name type="scientific">Rhodococcoides corynebacterioides</name>
    <dbReference type="NCBI Taxonomy" id="53972"/>
    <lineage>
        <taxon>Bacteria</taxon>
        <taxon>Bacillati</taxon>
        <taxon>Actinomycetota</taxon>
        <taxon>Actinomycetes</taxon>
        <taxon>Mycobacteriales</taxon>
        <taxon>Nocardiaceae</taxon>
        <taxon>Rhodococcoides</taxon>
    </lineage>
</organism>
<dbReference type="Gene3D" id="3.40.960.10">
    <property type="entry name" value="VSR Endonuclease"/>
    <property type="match status" value="1"/>
</dbReference>
<name>A0ABS2KWP0_9NOCA</name>
<keyword evidence="2" id="KW-0255">Endonuclease</keyword>
<dbReference type="InterPro" id="IPR011335">
    <property type="entry name" value="Restrct_endonuc-II-like"/>
</dbReference>
<evidence type="ECO:0000313" key="2">
    <source>
        <dbReference type="EMBL" id="MBM7416211.1"/>
    </source>
</evidence>
<evidence type="ECO:0000313" key="3">
    <source>
        <dbReference type="Proteomes" id="UP000703038"/>
    </source>
</evidence>
<dbReference type="SUPFAM" id="SSF52980">
    <property type="entry name" value="Restriction endonuclease-like"/>
    <property type="match status" value="1"/>
</dbReference>
<accession>A0ABS2KWP0</accession>
<dbReference type="RefSeq" id="WP_204869062.1">
    <property type="nucleotide sequence ID" value="NZ_JAFBBK010000001.1"/>
</dbReference>
<dbReference type="Proteomes" id="UP000703038">
    <property type="component" value="Unassembled WGS sequence"/>
</dbReference>
<dbReference type="InterPro" id="IPR007569">
    <property type="entry name" value="DUF559"/>
</dbReference>
<reference evidence="2 3" key="1">
    <citation type="submission" date="2021-01" db="EMBL/GenBank/DDBJ databases">
        <title>Genomics of switchgrass bacterial isolates.</title>
        <authorList>
            <person name="Shade A."/>
        </authorList>
    </citation>
    <scope>NUCLEOTIDE SEQUENCE [LARGE SCALE GENOMIC DNA]</scope>
    <source>
        <strain evidence="2 3">PvP111</strain>
    </source>
</reference>